<feature type="binding site" evidence="7">
    <location>
        <position position="29"/>
    </location>
    <ligand>
        <name>UDP-N-acetyl-alpha-D-muramoyl-L-alanyl-D-glutamate</name>
        <dbReference type="ChEBI" id="CHEBI:83900"/>
    </ligand>
</feature>
<accession>A0A0E9N6J1</accession>
<evidence type="ECO:0000256" key="2">
    <source>
        <dbReference type="ARBA" id="ARBA00022618"/>
    </source>
</evidence>
<dbReference type="InterPro" id="IPR036565">
    <property type="entry name" value="Mur-like_cat_sf"/>
</dbReference>
<dbReference type="GO" id="GO:0000287">
    <property type="term" value="F:magnesium ion binding"/>
    <property type="evidence" value="ECO:0007669"/>
    <property type="project" value="UniProtKB-UniRule"/>
</dbReference>
<keyword evidence="7" id="KW-0460">Magnesium</keyword>
<dbReference type="HAMAP" id="MF_00208">
    <property type="entry name" value="MurE"/>
    <property type="match status" value="1"/>
</dbReference>
<evidence type="ECO:0000313" key="12">
    <source>
        <dbReference type="EMBL" id="GAO44960.1"/>
    </source>
</evidence>
<organism evidence="12 13">
    <name type="scientific">Flavihumibacter petaseus NBRC 106054</name>
    <dbReference type="NCBI Taxonomy" id="1220578"/>
    <lineage>
        <taxon>Bacteria</taxon>
        <taxon>Pseudomonadati</taxon>
        <taxon>Bacteroidota</taxon>
        <taxon>Chitinophagia</taxon>
        <taxon>Chitinophagales</taxon>
        <taxon>Chitinophagaceae</taxon>
        <taxon>Flavihumibacter</taxon>
    </lineage>
</organism>
<dbReference type="NCBIfam" id="TIGR01085">
    <property type="entry name" value="murE"/>
    <property type="match status" value="1"/>
</dbReference>
<feature type="binding site" evidence="7">
    <location>
        <begin position="154"/>
        <end position="155"/>
    </location>
    <ligand>
        <name>UDP-N-acetyl-alpha-D-muramoyl-L-alanyl-D-glutamate</name>
        <dbReference type="ChEBI" id="CHEBI:83900"/>
    </ligand>
</feature>
<dbReference type="RefSeq" id="WP_046370948.1">
    <property type="nucleotide sequence ID" value="NZ_BBWV01000004.1"/>
</dbReference>
<evidence type="ECO:0000259" key="9">
    <source>
        <dbReference type="Pfam" id="PF01225"/>
    </source>
</evidence>
<dbReference type="InterPro" id="IPR004101">
    <property type="entry name" value="Mur_ligase_C"/>
</dbReference>
<comment type="subcellular location">
    <subcellularLocation>
        <location evidence="7 8">Cytoplasm</location>
    </subcellularLocation>
</comment>
<comment type="caution">
    <text evidence="12">The sequence shown here is derived from an EMBL/GenBank/DDBJ whole genome shotgun (WGS) entry which is preliminary data.</text>
</comment>
<feature type="modified residue" description="N6-carboxylysine" evidence="7">
    <location>
        <position position="221"/>
    </location>
</feature>
<dbReference type="EC" id="6.3.2.13" evidence="7"/>
<keyword evidence="13" id="KW-1185">Reference proteome</keyword>
<evidence type="ECO:0000259" key="11">
    <source>
        <dbReference type="Pfam" id="PF08245"/>
    </source>
</evidence>
<dbReference type="Pfam" id="PF08245">
    <property type="entry name" value="Mur_ligase_M"/>
    <property type="match status" value="1"/>
</dbReference>
<keyword evidence="7" id="KW-0963">Cytoplasm</keyword>
<feature type="short sequence motif" description="Meso-diaminopimelate recognition motif" evidence="7">
    <location>
        <begin position="404"/>
        <end position="407"/>
    </location>
</feature>
<evidence type="ECO:0000256" key="7">
    <source>
        <dbReference type="HAMAP-Rule" id="MF_00208"/>
    </source>
</evidence>
<keyword evidence="5 7" id="KW-0131">Cell cycle</keyword>
<proteinExistence type="inferred from homology"/>
<comment type="pathway">
    <text evidence="7 8">Cell wall biogenesis; peptidoglycan biosynthesis.</text>
</comment>
<dbReference type="GO" id="GO:0009252">
    <property type="term" value="P:peptidoglycan biosynthetic process"/>
    <property type="evidence" value="ECO:0007669"/>
    <property type="project" value="UniProtKB-UniRule"/>
</dbReference>
<feature type="binding site" evidence="7">
    <location>
        <position position="461"/>
    </location>
    <ligand>
        <name>meso-2,6-diaminopimelate</name>
        <dbReference type="ChEBI" id="CHEBI:57791"/>
    </ligand>
</feature>
<dbReference type="GO" id="GO:0008765">
    <property type="term" value="F:UDP-N-acetylmuramoylalanyl-D-glutamate-2,6-diaminopimelate ligase activity"/>
    <property type="evidence" value="ECO:0007669"/>
    <property type="project" value="UniProtKB-UniRule"/>
</dbReference>
<keyword evidence="2 7" id="KW-0132">Cell division</keyword>
<dbReference type="NCBIfam" id="NF001126">
    <property type="entry name" value="PRK00139.1-4"/>
    <property type="match status" value="1"/>
</dbReference>
<keyword evidence="7" id="KW-0547">Nucleotide-binding</keyword>
<dbReference type="InterPro" id="IPR013221">
    <property type="entry name" value="Mur_ligase_cen"/>
</dbReference>
<evidence type="ECO:0000256" key="8">
    <source>
        <dbReference type="RuleBase" id="RU004135"/>
    </source>
</evidence>
<dbReference type="InterPro" id="IPR005761">
    <property type="entry name" value="UDP-N-AcMur-Glu-dNH2Pim_ligase"/>
</dbReference>
<dbReference type="SUPFAM" id="SSF63418">
    <property type="entry name" value="MurE/MurF N-terminal domain"/>
    <property type="match status" value="1"/>
</dbReference>
<name>A0A0E9N6J1_9BACT</name>
<keyword evidence="4 7" id="KW-0573">Peptidoglycan synthesis</keyword>
<dbReference type="InterPro" id="IPR000713">
    <property type="entry name" value="Mur_ligase_N"/>
</dbReference>
<dbReference type="PANTHER" id="PTHR23135">
    <property type="entry name" value="MUR LIGASE FAMILY MEMBER"/>
    <property type="match status" value="1"/>
</dbReference>
<gene>
    <name evidence="7 12" type="primary">murE</name>
    <name evidence="12" type="ORF">FPE01S_04_02030</name>
</gene>
<evidence type="ECO:0000256" key="3">
    <source>
        <dbReference type="ARBA" id="ARBA00022960"/>
    </source>
</evidence>
<dbReference type="Gene3D" id="3.40.1190.10">
    <property type="entry name" value="Mur-like, catalytic domain"/>
    <property type="match status" value="1"/>
</dbReference>
<comment type="similarity">
    <text evidence="1 7">Belongs to the MurCDEF family. MurE subfamily.</text>
</comment>
<keyword evidence="7 12" id="KW-0436">Ligase</keyword>
<dbReference type="GO" id="GO:0008360">
    <property type="term" value="P:regulation of cell shape"/>
    <property type="evidence" value="ECO:0007669"/>
    <property type="project" value="UniProtKB-KW"/>
</dbReference>
<dbReference type="GO" id="GO:0051301">
    <property type="term" value="P:cell division"/>
    <property type="evidence" value="ECO:0007669"/>
    <property type="project" value="UniProtKB-KW"/>
</dbReference>
<dbReference type="PANTHER" id="PTHR23135:SF4">
    <property type="entry name" value="UDP-N-ACETYLMURAMOYL-L-ALANYL-D-GLUTAMATE--2,6-DIAMINOPIMELATE LIGASE MURE HOMOLOG, CHLOROPLASTIC"/>
    <property type="match status" value="1"/>
</dbReference>
<dbReference type="Pfam" id="PF01225">
    <property type="entry name" value="Mur_ligase"/>
    <property type="match status" value="1"/>
</dbReference>
<feature type="binding site" evidence="7">
    <location>
        <position position="31"/>
    </location>
    <ligand>
        <name>UDP-N-acetyl-alpha-D-muramoyl-L-alanyl-D-glutamate</name>
        <dbReference type="ChEBI" id="CHEBI:83900"/>
    </ligand>
</feature>
<dbReference type="AlphaFoldDB" id="A0A0E9N6J1"/>
<protein>
    <recommendedName>
        <fullName evidence="7">UDP-N-acetylmuramoyl-L-alanyl-D-glutamate--2,6-diaminopimelate ligase</fullName>
        <ecNumber evidence="7">6.3.2.13</ecNumber>
    </recommendedName>
    <alternativeName>
        <fullName evidence="7">Meso-A2pm-adding enzyme</fullName>
    </alternativeName>
    <alternativeName>
        <fullName evidence="7">Meso-diaminopimelate-adding enzyme</fullName>
    </alternativeName>
    <alternativeName>
        <fullName evidence="7">UDP-MurNAc-L-Ala-D-Glu:meso-diaminopimelate ligase</fullName>
    </alternativeName>
    <alternativeName>
        <fullName evidence="7">UDP-MurNAc-tripeptide synthetase</fullName>
    </alternativeName>
    <alternativeName>
        <fullName evidence="7">UDP-N-acetylmuramyl-tripeptide synthetase</fullName>
    </alternativeName>
</protein>
<dbReference type="Gene3D" id="3.90.190.20">
    <property type="entry name" value="Mur ligase, C-terminal domain"/>
    <property type="match status" value="1"/>
</dbReference>
<dbReference type="InterPro" id="IPR036615">
    <property type="entry name" value="Mur_ligase_C_dom_sf"/>
</dbReference>
<evidence type="ECO:0000256" key="6">
    <source>
        <dbReference type="ARBA" id="ARBA00023316"/>
    </source>
</evidence>
<comment type="catalytic activity">
    <reaction evidence="7">
        <text>UDP-N-acetyl-alpha-D-muramoyl-L-alanyl-D-glutamate + meso-2,6-diaminopimelate + ATP = UDP-N-acetyl-alpha-D-muramoyl-L-alanyl-gamma-D-glutamyl-meso-2,6-diaminopimelate + ADP + phosphate + H(+)</text>
        <dbReference type="Rhea" id="RHEA:23676"/>
        <dbReference type="ChEBI" id="CHEBI:15378"/>
        <dbReference type="ChEBI" id="CHEBI:30616"/>
        <dbReference type="ChEBI" id="CHEBI:43474"/>
        <dbReference type="ChEBI" id="CHEBI:57791"/>
        <dbReference type="ChEBI" id="CHEBI:83900"/>
        <dbReference type="ChEBI" id="CHEBI:83905"/>
        <dbReference type="ChEBI" id="CHEBI:456216"/>
        <dbReference type="EC" id="6.3.2.13"/>
    </reaction>
</comment>
<sequence length="488" mass="54010">MVTLQDILYQVKIRSVNGNLQTAVNGLQLDSRKVNSGDCFIAVKGVHQDGQQFIEKAIAAGATSIVSETFPEQSRDGITYVQVENASEAAGLMANHFYGEPSHQLQLVGVTGTNGKTTVATLLYKLFTALGYDCGLLSTVQNRIAGQVYEATHTTPDAISINALLRQMVDAGCRFAFMEVSSHAIHQRRIAGLQFAGGVFTNITHDHLDYHETFDEYIRVKKMFFDQLPPQAFAISNLDDKRGQVMLQNTVANAYYYSLRSVAEFKGKILENGLTGLIMTINDQEVHFRLIGEFNAYNLLAVFGVASCMREDRQEVLRCLSVLTGAEGRFDYVITPREHIMGIVDYAHTPDALENVLKTIRELRKGDEKVITVVGCGGDRDKAKRPVMAQIACDYSDKAIFTADNPRSEDPAEILKDMEAGLNTAGRKKYLSIADRREAIRTALTLAGPGDIILIAGKGHEKYQEIKGVRSHFDDKEELENFIGLLDK</sequence>
<feature type="domain" description="Mur ligase C-terminal" evidence="10">
    <location>
        <begin position="328"/>
        <end position="459"/>
    </location>
</feature>
<feature type="binding site" evidence="7">
    <location>
        <begin position="112"/>
        <end position="118"/>
    </location>
    <ligand>
        <name>ATP</name>
        <dbReference type="ChEBI" id="CHEBI:30616"/>
    </ligand>
</feature>
<feature type="domain" description="Mur ligase N-terminal catalytic" evidence="9">
    <location>
        <begin position="24"/>
        <end position="98"/>
    </location>
</feature>
<feature type="binding site" evidence="7">
    <location>
        <position position="189"/>
    </location>
    <ligand>
        <name>UDP-N-acetyl-alpha-D-muramoyl-L-alanyl-D-glutamate</name>
        <dbReference type="ChEBI" id="CHEBI:83900"/>
    </ligand>
</feature>
<keyword evidence="3 7" id="KW-0133">Cell shape</keyword>
<evidence type="ECO:0000313" key="13">
    <source>
        <dbReference type="Proteomes" id="UP000033121"/>
    </source>
</evidence>
<dbReference type="OrthoDB" id="9800958at2"/>
<feature type="binding site" evidence="7">
    <location>
        <begin position="404"/>
        <end position="407"/>
    </location>
    <ligand>
        <name>meso-2,6-diaminopimelate</name>
        <dbReference type="ChEBI" id="CHEBI:57791"/>
    </ligand>
</feature>
<comment type="PTM">
    <text evidence="7">Carboxylation is probably crucial for Mg(2+) binding and, consequently, for the gamma-phosphate positioning of ATP.</text>
</comment>
<keyword evidence="6 7" id="KW-0961">Cell wall biogenesis/degradation</keyword>
<dbReference type="SUPFAM" id="SSF53244">
    <property type="entry name" value="MurD-like peptide ligases, peptide-binding domain"/>
    <property type="match status" value="1"/>
</dbReference>
<dbReference type="Proteomes" id="UP000033121">
    <property type="component" value="Unassembled WGS sequence"/>
</dbReference>
<keyword evidence="7" id="KW-0067">ATP-binding</keyword>
<comment type="function">
    <text evidence="7">Catalyzes the addition of meso-diaminopimelic acid to the nucleotide precursor UDP-N-acetylmuramoyl-L-alanyl-D-glutamate (UMAG) in the biosynthesis of bacterial cell-wall peptidoglycan.</text>
</comment>
<dbReference type="EMBL" id="BBWV01000004">
    <property type="protein sequence ID" value="GAO44960.1"/>
    <property type="molecule type" value="Genomic_DNA"/>
</dbReference>
<feature type="domain" description="Mur ligase central" evidence="11">
    <location>
        <begin position="110"/>
        <end position="306"/>
    </location>
</feature>
<reference evidence="12 13" key="1">
    <citation type="submission" date="2015-04" db="EMBL/GenBank/DDBJ databases">
        <title>Whole genome shotgun sequence of Flavihumibacter petaseus NBRC 106054.</title>
        <authorList>
            <person name="Miyazawa S."/>
            <person name="Hosoyama A."/>
            <person name="Hashimoto M."/>
            <person name="Noguchi M."/>
            <person name="Tsuchikane K."/>
            <person name="Ohji S."/>
            <person name="Yamazoe A."/>
            <person name="Ichikawa N."/>
            <person name="Kimura A."/>
            <person name="Fujita N."/>
        </authorList>
    </citation>
    <scope>NUCLEOTIDE SEQUENCE [LARGE SCALE GENOMIC DNA]</scope>
    <source>
        <strain evidence="12 13">NBRC 106054</strain>
    </source>
</reference>
<dbReference type="GO" id="GO:0005524">
    <property type="term" value="F:ATP binding"/>
    <property type="evidence" value="ECO:0007669"/>
    <property type="project" value="UniProtKB-UniRule"/>
</dbReference>
<comment type="caution">
    <text evidence="7">Lacks conserved residue(s) required for the propagation of feature annotation.</text>
</comment>
<dbReference type="InterPro" id="IPR035911">
    <property type="entry name" value="MurE/MurF_N"/>
</dbReference>
<evidence type="ECO:0000259" key="10">
    <source>
        <dbReference type="Pfam" id="PF02875"/>
    </source>
</evidence>
<feature type="binding site" evidence="7">
    <location>
        <position position="380"/>
    </location>
    <ligand>
        <name>meso-2,6-diaminopimelate</name>
        <dbReference type="ChEBI" id="CHEBI:57791"/>
    </ligand>
</feature>
<dbReference type="SUPFAM" id="SSF53623">
    <property type="entry name" value="MurD-like peptide ligases, catalytic domain"/>
    <property type="match status" value="1"/>
</dbReference>
<feature type="binding site" evidence="7">
    <location>
        <position position="181"/>
    </location>
    <ligand>
        <name>UDP-N-acetyl-alpha-D-muramoyl-L-alanyl-D-glutamate</name>
        <dbReference type="ChEBI" id="CHEBI:83900"/>
    </ligand>
</feature>
<dbReference type="STRING" id="1220578.FPE01S_04_02030"/>
<evidence type="ECO:0000256" key="1">
    <source>
        <dbReference type="ARBA" id="ARBA00005898"/>
    </source>
</evidence>
<dbReference type="GO" id="GO:0005737">
    <property type="term" value="C:cytoplasm"/>
    <property type="evidence" value="ECO:0007669"/>
    <property type="project" value="UniProtKB-SubCell"/>
</dbReference>
<feature type="binding site" evidence="7">
    <location>
        <position position="457"/>
    </location>
    <ligand>
        <name>meso-2,6-diaminopimelate</name>
        <dbReference type="ChEBI" id="CHEBI:57791"/>
    </ligand>
</feature>
<feature type="binding site" evidence="7">
    <location>
        <position position="187"/>
    </location>
    <ligand>
        <name>UDP-N-acetyl-alpha-D-muramoyl-L-alanyl-D-glutamate</name>
        <dbReference type="ChEBI" id="CHEBI:83900"/>
    </ligand>
</feature>
<dbReference type="GO" id="GO:0071555">
    <property type="term" value="P:cell wall organization"/>
    <property type="evidence" value="ECO:0007669"/>
    <property type="project" value="UniProtKB-KW"/>
</dbReference>
<evidence type="ECO:0000256" key="4">
    <source>
        <dbReference type="ARBA" id="ARBA00022984"/>
    </source>
</evidence>
<comment type="cofactor">
    <cofactor evidence="7">
        <name>Mg(2+)</name>
        <dbReference type="ChEBI" id="CHEBI:18420"/>
    </cofactor>
</comment>
<dbReference type="Pfam" id="PF02875">
    <property type="entry name" value="Mur_ligase_C"/>
    <property type="match status" value="1"/>
</dbReference>
<dbReference type="UniPathway" id="UPA00219"/>
<evidence type="ECO:0000256" key="5">
    <source>
        <dbReference type="ARBA" id="ARBA00023306"/>
    </source>
</evidence>
<dbReference type="Gene3D" id="3.40.1390.10">
    <property type="entry name" value="MurE/MurF, N-terminal domain"/>
    <property type="match status" value="1"/>
</dbReference>